<dbReference type="InterPro" id="IPR018365">
    <property type="entry name" value="Cell_cycle_FtsW-rel_CS"/>
</dbReference>
<feature type="transmembrane region" description="Helical" evidence="11">
    <location>
        <begin position="326"/>
        <end position="348"/>
    </location>
</feature>
<name>A0A1F4VCE6_UNCKA</name>
<keyword evidence="10" id="KW-0961">Cell wall biogenesis/degradation</keyword>
<dbReference type="Proteomes" id="UP000176504">
    <property type="component" value="Unassembled WGS sequence"/>
</dbReference>
<feature type="transmembrane region" description="Helical" evidence="11">
    <location>
        <begin position="260"/>
        <end position="280"/>
    </location>
</feature>
<proteinExistence type="predicted"/>
<evidence type="ECO:0000256" key="10">
    <source>
        <dbReference type="ARBA" id="ARBA00023316"/>
    </source>
</evidence>
<dbReference type="PANTHER" id="PTHR30474:SF1">
    <property type="entry name" value="PEPTIDOGLYCAN GLYCOSYLTRANSFERASE MRDB"/>
    <property type="match status" value="1"/>
</dbReference>
<dbReference type="InterPro" id="IPR001182">
    <property type="entry name" value="FtsW/RodA"/>
</dbReference>
<dbReference type="PROSITE" id="PS00428">
    <property type="entry name" value="FTSW_RODA_SPOVE"/>
    <property type="match status" value="1"/>
</dbReference>
<evidence type="ECO:0000313" key="13">
    <source>
        <dbReference type="Proteomes" id="UP000176504"/>
    </source>
</evidence>
<gene>
    <name evidence="12" type="ORF">A3A78_02990</name>
</gene>
<dbReference type="GO" id="GO:0051301">
    <property type="term" value="P:cell division"/>
    <property type="evidence" value="ECO:0007669"/>
    <property type="project" value="InterPro"/>
</dbReference>
<accession>A0A1F4VCE6</accession>
<evidence type="ECO:0000256" key="5">
    <source>
        <dbReference type="ARBA" id="ARBA00022692"/>
    </source>
</evidence>
<dbReference type="GO" id="GO:0015648">
    <property type="term" value="F:lipid-linked peptidoglycan transporter activity"/>
    <property type="evidence" value="ECO:0007669"/>
    <property type="project" value="TreeGrafter"/>
</dbReference>
<keyword evidence="3" id="KW-0328">Glycosyltransferase</keyword>
<keyword evidence="7" id="KW-0573">Peptidoglycan synthesis</keyword>
<evidence type="ECO:0000256" key="8">
    <source>
        <dbReference type="ARBA" id="ARBA00022989"/>
    </source>
</evidence>
<dbReference type="PANTHER" id="PTHR30474">
    <property type="entry name" value="CELL CYCLE PROTEIN"/>
    <property type="match status" value="1"/>
</dbReference>
<evidence type="ECO:0000256" key="1">
    <source>
        <dbReference type="ARBA" id="ARBA00004141"/>
    </source>
</evidence>
<keyword evidence="4" id="KW-0808">Transferase</keyword>
<feature type="transmembrane region" description="Helical" evidence="11">
    <location>
        <begin position="171"/>
        <end position="191"/>
    </location>
</feature>
<feature type="transmembrane region" description="Helical" evidence="11">
    <location>
        <begin position="292"/>
        <end position="314"/>
    </location>
</feature>
<evidence type="ECO:0000256" key="3">
    <source>
        <dbReference type="ARBA" id="ARBA00022676"/>
    </source>
</evidence>
<evidence type="ECO:0000256" key="11">
    <source>
        <dbReference type="SAM" id="Phobius"/>
    </source>
</evidence>
<evidence type="ECO:0000256" key="4">
    <source>
        <dbReference type="ARBA" id="ARBA00022679"/>
    </source>
</evidence>
<feature type="transmembrane region" description="Helical" evidence="11">
    <location>
        <begin position="140"/>
        <end position="164"/>
    </location>
</feature>
<sequence>MKILENINFSLLIPSILISSLGIFVLLSLSEGYARQQVAYTVLGILLFFTLSSIDYSMFFPFWKYIFIFMNFLLLLTLIAGKEVRGSLRWITFGSFNFQPSEFAKIILVFLLSYFFSKIAKEKPKLSDFFKSLALFLPTFLLVFLQPDLGTSIIIVLVYLMVLASSKINKVYFLIGFIIFGIISGPVWNLMKDYQKERIFVFLDPYKDPLGAGYNVLQSQIAVGSGLIFGKGFGHGTQSRLKFLPEYYTDFIFASFSEEWGFMGVILLFVLFGFLLWGILKVMVFSKDRFSFFVCVGVFTIILFQMFINIGMNVGIMPVTGITLPLVSYGGSSMLSTFMGLGFVNAVWKRAKQYPHL</sequence>
<keyword evidence="9 11" id="KW-0472">Membrane</keyword>
<dbReference type="GO" id="GO:0071555">
    <property type="term" value="P:cell wall organization"/>
    <property type="evidence" value="ECO:0007669"/>
    <property type="project" value="UniProtKB-KW"/>
</dbReference>
<dbReference type="AlphaFoldDB" id="A0A1F4VCE6"/>
<evidence type="ECO:0000256" key="7">
    <source>
        <dbReference type="ARBA" id="ARBA00022984"/>
    </source>
</evidence>
<comment type="subcellular location">
    <subcellularLocation>
        <location evidence="1">Membrane</location>
        <topology evidence="1">Multi-pass membrane protein</topology>
    </subcellularLocation>
</comment>
<feature type="transmembrane region" description="Helical" evidence="11">
    <location>
        <begin position="62"/>
        <end position="81"/>
    </location>
</feature>
<keyword evidence="5 11" id="KW-0812">Transmembrane</keyword>
<dbReference type="GO" id="GO:0008360">
    <property type="term" value="P:regulation of cell shape"/>
    <property type="evidence" value="ECO:0007669"/>
    <property type="project" value="UniProtKB-KW"/>
</dbReference>
<evidence type="ECO:0000313" key="12">
    <source>
        <dbReference type="EMBL" id="OGC54922.1"/>
    </source>
</evidence>
<dbReference type="InterPro" id="IPR011923">
    <property type="entry name" value="RodA/MrdB"/>
</dbReference>
<dbReference type="Pfam" id="PF01098">
    <property type="entry name" value="FTSW_RODA_SPOVE"/>
    <property type="match status" value="1"/>
</dbReference>
<keyword evidence="2" id="KW-1003">Cell membrane</keyword>
<dbReference type="NCBIfam" id="TIGR02210">
    <property type="entry name" value="rodA_shape"/>
    <property type="match status" value="1"/>
</dbReference>
<dbReference type="GO" id="GO:0032153">
    <property type="term" value="C:cell division site"/>
    <property type="evidence" value="ECO:0007669"/>
    <property type="project" value="TreeGrafter"/>
</dbReference>
<dbReference type="EMBL" id="MEVI01000003">
    <property type="protein sequence ID" value="OGC54922.1"/>
    <property type="molecule type" value="Genomic_DNA"/>
</dbReference>
<evidence type="ECO:0000256" key="9">
    <source>
        <dbReference type="ARBA" id="ARBA00023136"/>
    </source>
</evidence>
<evidence type="ECO:0000256" key="6">
    <source>
        <dbReference type="ARBA" id="ARBA00022960"/>
    </source>
</evidence>
<feature type="transmembrane region" description="Helical" evidence="11">
    <location>
        <begin position="102"/>
        <end position="120"/>
    </location>
</feature>
<dbReference type="GO" id="GO:0016757">
    <property type="term" value="F:glycosyltransferase activity"/>
    <property type="evidence" value="ECO:0007669"/>
    <property type="project" value="UniProtKB-KW"/>
</dbReference>
<keyword evidence="8 11" id="KW-1133">Transmembrane helix</keyword>
<protein>
    <submittedName>
        <fullName evidence="12">Rod shape-determining protein RodA</fullName>
    </submittedName>
</protein>
<reference evidence="12 13" key="1">
    <citation type="journal article" date="2016" name="Nat. Commun.">
        <title>Thousands of microbial genomes shed light on interconnected biogeochemical processes in an aquifer system.</title>
        <authorList>
            <person name="Anantharaman K."/>
            <person name="Brown C.T."/>
            <person name="Hug L.A."/>
            <person name="Sharon I."/>
            <person name="Castelle C.J."/>
            <person name="Probst A.J."/>
            <person name="Thomas B.C."/>
            <person name="Singh A."/>
            <person name="Wilkins M.J."/>
            <person name="Karaoz U."/>
            <person name="Brodie E.L."/>
            <person name="Williams K.H."/>
            <person name="Hubbard S.S."/>
            <person name="Banfield J.F."/>
        </authorList>
    </citation>
    <scope>NUCLEOTIDE SEQUENCE [LARGE SCALE GENOMIC DNA]</scope>
</reference>
<dbReference type="GO" id="GO:0009252">
    <property type="term" value="P:peptidoglycan biosynthetic process"/>
    <property type="evidence" value="ECO:0007669"/>
    <property type="project" value="UniProtKB-KW"/>
</dbReference>
<keyword evidence="6" id="KW-0133">Cell shape</keyword>
<dbReference type="GO" id="GO:0005886">
    <property type="term" value="C:plasma membrane"/>
    <property type="evidence" value="ECO:0007669"/>
    <property type="project" value="TreeGrafter"/>
</dbReference>
<feature type="transmembrane region" description="Helical" evidence="11">
    <location>
        <begin position="6"/>
        <end position="26"/>
    </location>
</feature>
<comment type="caution">
    <text evidence="12">The sequence shown here is derived from an EMBL/GenBank/DDBJ whole genome shotgun (WGS) entry which is preliminary data.</text>
</comment>
<organism evidence="12 13">
    <name type="scientific">candidate division WWE3 bacterium RIFCSPLOWO2_01_FULL_41_18</name>
    <dbReference type="NCBI Taxonomy" id="1802625"/>
    <lineage>
        <taxon>Bacteria</taxon>
        <taxon>Katanobacteria</taxon>
    </lineage>
</organism>
<evidence type="ECO:0000256" key="2">
    <source>
        <dbReference type="ARBA" id="ARBA00022475"/>
    </source>
</evidence>